<evidence type="ECO:0000313" key="6">
    <source>
        <dbReference type="Proteomes" id="UP000064201"/>
    </source>
</evidence>
<dbReference type="InterPro" id="IPR050330">
    <property type="entry name" value="Bact_OuterMem_StrucFunc"/>
</dbReference>
<dbReference type="InterPro" id="IPR036737">
    <property type="entry name" value="OmpA-like_sf"/>
</dbReference>
<name>A0A0G3G3W5_9GAMM</name>
<feature type="region of interest" description="Disordered" evidence="2">
    <location>
        <begin position="107"/>
        <end position="142"/>
    </location>
</feature>
<keyword evidence="1 3" id="KW-0472">Membrane</keyword>
<dbReference type="CDD" id="cd07185">
    <property type="entry name" value="OmpA_C-like"/>
    <property type="match status" value="1"/>
</dbReference>
<reference evidence="5 6" key="1">
    <citation type="submission" date="2015-04" db="EMBL/GenBank/DDBJ databases">
        <title>Complete Sequence for the Genome of the Thioalkalivibrio versutus D301.</title>
        <authorList>
            <person name="Mu T."/>
            <person name="Zhou J."/>
            <person name="Xu X."/>
        </authorList>
    </citation>
    <scope>NUCLEOTIDE SEQUENCE [LARGE SCALE GENOMIC DNA]</scope>
    <source>
        <strain evidence="5 6">D301</strain>
    </source>
</reference>
<dbReference type="OrthoDB" id="9815217at2"/>
<keyword evidence="5" id="KW-0282">Flagellum</keyword>
<gene>
    <name evidence="5" type="ORF">TVD_06875</name>
</gene>
<dbReference type="EMBL" id="CP011367">
    <property type="protein sequence ID" value="AKJ95099.1"/>
    <property type="molecule type" value="Genomic_DNA"/>
</dbReference>
<dbReference type="PATRIC" id="fig|106634.4.peg.1407"/>
<evidence type="ECO:0000256" key="2">
    <source>
        <dbReference type="SAM" id="MobiDB-lite"/>
    </source>
</evidence>
<keyword evidence="3" id="KW-1133">Transmembrane helix</keyword>
<evidence type="ECO:0000313" key="5">
    <source>
        <dbReference type="EMBL" id="AKJ95099.1"/>
    </source>
</evidence>
<feature type="region of interest" description="Disordered" evidence="2">
    <location>
        <begin position="1"/>
        <end position="20"/>
    </location>
</feature>
<keyword evidence="6" id="KW-1185">Reference proteome</keyword>
<organism evidence="5 6">
    <name type="scientific">Thioalkalivibrio versutus</name>
    <dbReference type="NCBI Taxonomy" id="106634"/>
    <lineage>
        <taxon>Bacteria</taxon>
        <taxon>Pseudomonadati</taxon>
        <taxon>Pseudomonadota</taxon>
        <taxon>Gammaproteobacteria</taxon>
        <taxon>Chromatiales</taxon>
        <taxon>Ectothiorhodospiraceae</taxon>
        <taxon>Thioalkalivibrio</taxon>
    </lineage>
</organism>
<dbReference type="RefSeq" id="WP_047251175.1">
    <property type="nucleotide sequence ID" value="NZ_CP011367.1"/>
</dbReference>
<evidence type="ECO:0000256" key="1">
    <source>
        <dbReference type="PROSITE-ProRule" id="PRU00473"/>
    </source>
</evidence>
<feature type="compositionally biased region" description="Basic and acidic residues" evidence="2">
    <location>
        <begin position="126"/>
        <end position="142"/>
    </location>
</feature>
<dbReference type="Gene3D" id="3.30.1330.60">
    <property type="entry name" value="OmpA-like domain"/>
    <property type="match status" value="1"/>
</dbReference>
<dbReference type="InterPro" id="IPR006665">
    <property type="entry name" value="OmpA-like"/>
</dbReference>
<keyword evidence="5" id="KW-0966">Cell projection</keyword>
<keyword evidence="3" id="KW-0812">Transmembrane</keyword>
<dbReference type="STRING" id="106634.TVD_06875"/>
<feature type="transmembrane region" description="Helical" evidence="3">
    <location>
        <begin position="45"/>
        <end position="67"/>
    </location>
</feature>
<protein>
    <submittedName>
        <fullName evidence="5">Flagellar motor protein MotB</fullName>
    </submittedName>
</protein>
<dbReference type="GO" id="GO:0016020">
    <property type="term" value="C:membrane"/>
    <property type="evidence" value="ECO:0007669"/>
    <property type="project" value="UniProtKB-UniRule"/>
</dbReference>
<dbReference type="SUPFAM" id="SSF103088">
    <property type="entry name" value="OmpA-like"/>
    <property type="match status" value="1"/>
</dbReference>
<proteinExistence type="predicted"/>
<feature type="domain" description="OmpA-like" evidence="4">
    <location>
        <begin position="152"/>
        <end position="272"/>
    </location>
</feature>
<keyword evidence="5" id="KW-0969">Cilium</keyword>
<sequence>MPGASPSTAERAALQAEMDAHAATRPEQAFLGSYPGERQRDDEHAWILTYLDVLTLVIVVFVIMLTFMDPRDDDPRAVSASPIALAHPDRSALIEPLVHPSLMGLPDLDEGAIDAPSGPEGVTEQPPERETEGEAEHLRARAPEGVDVVEQPGRMELRIRDDILFGTAEADLRPDGQSLLQDLLPILEDHPGTITVEGHTDNIPIATERFPSNWELSSIRASGVVRYLVARELDAAQLRAVGLADTRPVADNANPEGRAANRRVSLMLETDAVPHTDPGQ</sequence>
<dbReference type="Proteomes" id="UP000064201">
    <property type="component" value="Chromosome"/>
</dbReference>
<dbReference type="KEGG" id="tvr:TVD_06875"/>
<dbReference type="PANTHER" id="PTHR30329:SF21">
    <property type="entry name" value="LIPOPROTEIN YIAD-RELATED"/>
    <property type="match status" value="1"/>
</dbReference>
<evidence type="ECO:0000256" key="3">
    <source>
        <dbReference type="SAM" id="Phobius"/>
    </source>
</evidence>
<dbReference type="PROSITE" id="PS51123">
    <property type="entry name" value="OMPA_2"/>
    <property type="match status" value="1"/>
</dbReference>
<dbReference type="AlphaFoldDB" id="A0A0G3G3W5"/>
<accession>A0A0G3G3W5</accession>
<dbReference type="PANTHER" id="PTHR30329">
    <property type="entry name" value="STATOR ELEMENT OF FLAGELLAR MOTOR COMPLEX"/>
    <property type="match status" value="1"/>
</dbReference>
<evidence type="ECO:0000259" key="4">
    <source>
        <dbReference type="PROSITE" id="PS51123"/>
    </source>
</evidence>
<dbReference type="Pfam" id="PF00691">
    <property type="entry name" value="OmpA"/>
    <property type="match status" value="1"/>
</dbReference>